<evidence type="ECO:0000256" key="4">
    <source>
        <dbReference type="ARBA" id="ARBA00023163"/>
    </source>
</evidence>
<evidence type="ECO:0000256" key="2">
    <source>
        <dbReference type="ARBA" id="ARBA00023015"/>
    </source>
</evidence>
<dbReference type="InterPro" id="IPR000847">
    <property type="entry name" value="LysR_HTH_N"/>
</dbReference>
<evidence type="ECO:0000259" key="5">
    <source>
        <dbReference type="PROSITE" id="PS50931"/>
    </source>
</evidence>
<dbReference type="PRINTS" id="PR00039">
    <property type="entry name" value="HTHLYSR"/>
</dbReference>
<dbReference type="PANTHER" id="PTHR30126:SF40">
    <property type="entry name" value="HTH-TYPE TRANSCRIPTIONAL REGULATOR GLTR"/>
    <property type="match status" value="1"/>
</dbReference>
<keyword evidence="3" id="KW-0238">DNA-binding</keyword>
<dbReference type="PROSITE" id="PS50931">
    <property type="entry name" value="HTH_LYSR"/>
    <property type="match status" value="1"/>
</dbReference>
<dbReference type="Proteomes" id="UP000185657">
    <property type="component" value="Unassembled WGS sequence"/>
</dbReference>
<sequence>MNHELRSWRFLVKVAEVGSVTRAAEQLHMTQPALSRHLQQLEESTGVELLMRHGRGVRLTPAGEHFRNVAEEILERMTTLSDELSARASEPTGEFAVGLPMSWAGLVTAELVPRFLRAFPKVKLRIMEGATPDLRRALNARQLQMAVILDTEQDAGVKLESLVDEGVYLVGNKSAGIPAGKRANFRMLAGQPLIQLPHETHLRVQVEKALEKLRITGDTLIEINSLNLLGFVEKGLGIAVLPTSAVESYVRKHDLSYTLMRDLTFSWCVATLRSRPRTAAMNEFETVLKQLLGDIVGRGLWPSARCTWAR</sequence>
<reference evidence="6 9" key="2">
    <citation type="submission" date="2016-10" db="EMBL/GenBank/DDBJ databases">
        <title>Hydorgenophaga sp. LPB0072 isolated from gastropod.</title>
        <authorList>
            <person name="Kim E."/>
            <person name="Yi H."/>
        </authorList>
    </citation>
    <scope>NUCLEOTIDE SEQUENCE [LARGE SCALE GENOMIC DNA]</scope>
    <source>
        <strain evidence="6 9">LPB0072</strain>
    </source>
</reference>
<name>A0A167GVK2_9BURK</name>
<comment type="similarity">
    <text evidence="1">Belongs to the LysR transcriptional regulatory family.</text>
</comment>
<proteinExistence type="inferred from homology"/>
<dbReference type="Gene3D" id="1.10.10.10">
    <property type="entry name" value="Winged helix-like DNA-binding domain superfamily/Winged helix DNA-binding domain"/>
    <property type="match status" value="1"/>
</dbReference>
<dbReference type="Pfam" id="PF03466">
    <property type="entry name" value="LysR_substrate"/>
    <property type="match status" value="1"/>
</dbReference>
<accession>A0A167GVK2</accession>
<keyword evidence="8" id="KW-1185">Reference proteome</keyword>
<dbReference type="Pfam" id="PF00126">
    <property type="entry name" value="HTH_1"/>
    <property type="match status" value="1"/>
</dbReference>
<evidence type="ECO:0000313" key="8">
    <source>
        <dbReference type="Proteomes" id="UP000185657"/>
    </source>
</evidence>
<evidence type="ECO:0000256" key="3">
    <source>
        <dbReference type="ARBA" id="ARBA00023125"/>
    </source>
</evidence>
<dbReference type="Proteomes" id="UP000185680">
    <property type="component" value="Chromosome"/>
</dbReference>
<keyword evidence="2" id="KW-0805">Transcription regulation</keyword>
<evidence type="ECO:0000313" key="7">
    <source>
        <dbReference type="EMBL" id="OAD39933.1"/>
    </source>
</evidence>
<dbReference type="InterPro" id="IPR036388">
    <property type="entry name" value="WH-like_DNA-bd_sf"/>
</dbReference>
<dbReference type="InterPro" id="IPR005119">
    <property type="entry name" value="LysR_subst-bd"/>
</dbReference>
<organism evidence="6 9">
    <name type="scientific">Hydrogenophaga crassostreae</name>
    <dbReference type="NCBI Taxonomy" id="1763535"/>
    <lineage>
        <taxon>Bacteria</taxon>
        <taxon>Pseudomonadati</taxon>
        <taxon>Pseudomonadota</taxon>
        <taxon>Betaproteobacteria</taxon>
        <taxon>Burkholderiales</taxon>
        <taxon>Comamonadaceae</taxon>
        <taxon>Hydrogenophaga</taxon>
    </lineage>
</organism>
<evidence type="ECO:0000313" key="6">
    <source>
        <dbReference type="EMBL" id="AOW12744.1"/>
    </source>
</evidence>
<dbReference type="KEGG" id="hyl:LPB072_07715"/>
<dbReference type="STRING" id="1763535.LPB072_07715"/>
<dbReference type="SUPFAM" id="SSF46785">
    <property type="entry name" value="Winged helix' DNA-binding domain"/>
    <property type="match status" value="1"/>
</dbReference>
<dbReference type="EMBL" id="LVWD01000034">
    <property type="protein sequence ID" value="OAD39933.1"/>
    <property type="molecule type" value="Genomic_DNA"/>
</dbReference>
<dbReference type="PANTHER" id="PTHR30126">
    <property type="entry name" value="HTH-TYPE TRANSCRIPTIONAL REGULATOR"/>
    <property type="match status" value="1"/>
</dbReference>
<protein>
    <recommendedName>
        <fullName evidence="5">HTH lysR-type domain-containing protein</fullName>
    </recommendedName>
</protein>
<dbReference type="SUPFAM" id="SSF53850">
    <property type="entry name" value="Periplasmic binding protein-like II"/>
    <property type="match status" value="1"/>
</dbReference>
<dbReference type="FunFam" id="1.10.10.10:FF:000001">
    <property type="entry name" value="LysR family transcriptional regulator"/>
    <property type="match status" value="1"/>
</dbReference>
<dbReference type="Gene3D" id="3.40.190.290">
    <property type="match status" value="1"/>
</dbReference>
<dbReference type="AlphaFoldDB" id="A0A167GVK2"/>
<dbReference type="InterPro" id="IPR036390">
    <property type="entry name" value="WH_DNA-bd_sf"/>
</dbReference>
<reference evidence="7 8" key="1">
    <citation type="submission" date="2016-02" db="EMBL/GenBank/DDBJ databases">
        <title>Draft genome sequence of Hydrogenophaga sp. LPB0072.</title>
        <authorList>
            <person name="Shin S.-K."/>
            <person name="Yi H."/>
        </authorList>
    </citation>
    <scope>NUCLEOTIDE SEQUENCE [LARGE SCALE GENOMIC DNA]</scope>
    <source>
        <strain evidence="7 8">LPB0072</strain>
    </source>
</reference>
<keyword evidence="4" id="KW-0804">Transcription</keyword>
<dbReference type="GO" id="GO:0003700">
    <property type="term" value="F:DNA-binding transcription factor activity"/>
    <property type="evidence" value="ECO:0007669"/>
    <property type="project" value="InterPro"/>
</dbReference>
<evidence type="ECO:0000256" key="1">
    <source>
        <dbReference type="ARBA" id="ARBA00009437"/>
    </source>
</evidence>
<dbReference type="GO" id="GO:0000976">
    <property type="term" value="F:transcription cis-regulatory region binding"/>
    <property type="evidence" value="ECO:0007669"/>
    <property type="project" value="TreeGrafter"/>
</dbReference>
<gene>
    <name evidence="6" type="ORF">LPB072_07715</name>
    <name evidence="7" type="ORF">LPB72_17210</name>
</gene>
<dbReference type="EMBL" id="CP017476">
    <property type="protein sequence ID" value="AOW12744.1"/>
    <property type="molecule type" value="Genomic_DNA"/>
</dbReference>
<dbReference type="OrthoDB" id="9106612at2"/>
<evidence type="ECO:0000313" key="9">
    <source>
        <dbReference type="Proteomes" id="UP000185680"/>
    </source>
</evidence>
<feature type="domain" description="HTH lysR-type" evidence="5">
    <location>
        <begin position="1"/>
        <end position="60"/>
    </location>
</feature>
<dbReference type="RefSeq" id="WP_066093744.1">
    <property type="nucleotide sequence ID" value="NZ_CP017476.1"/>
</dbReference>